<evidence type="ECO:0000313" key="2">
    <source>
        <dbReference type="EMBL" id="PSH56433.1"/>
    </source>
</evidence>
<comment type="caution">
    <text evidence="2">The sequence shown here is derived from an EMBL/GenBank/DDBJ whole genome shotgun (WGS) entry which is preliminary data.</text>
</comment>
<dbReference type="PROSITE" id="PS51257">
    <property type="entry name" value="PROKAR_LIPOPROTEIN"/>
    <property type="match status" value="1"/>
</dbReference>
<evidence type="ECO:0000313" key="3">
    <source>
        <dbReference type="Proteomes" id="UP000241764"/>
    </source>
</evidence>
<reference evidence="3" key="1">
    <citation type="submission" date="2017-11" db="EMBL/GenBank/DDBJ databases">
        <authorList>
            <person name="Kuznetsova I."/>
            <person name="Sazanova A."/>
            <person name="Chirak E."/>
            <person name="Safronova V."/>
            <person name="Willems A."/>
        </authorList>
    </citation>
    <scope>NUCLEOTIDE SEQUENCE [LARGE SCALE GENOMIC DNA]</scope>
    <source>
        <strain evidence="3">CCBAU 03422</strain>
    </source>
</reference>
<dbReference type="EMBL" id="PGGM01000022">
    <property type="protein sequence ID" value="PSH56433.1"/>
    <property type="molecule type" value="Genomic_DNA"/>
</dbReference>
<feature type="signal peptide" evidence="1">
    <location>
        <begin position="1"/>
        <end position="21"/>
    </location>
</feature>
<keyword evidence="3" id="KW-1185">Reference proteome</keyword>
<dbReference type="Proteomes" id="UP000241764">
    <property type="component" value="Unassembled WGS sequence"/>
</dbReference>
<name>A0A2P7AQL6_9HYPH</name>
<proteinExistence type="predicted"/>
<gene>
    <name evidence="2" type="ORF">CU103_29640</name>
</gene>
<keyword evidence="1" id="KW-0732">Signal</keyword>
<evidence type="ECO:0000256" key="1">
    <source>
        <dbReference type="SAM" id="SignalP"/>
    </source>
</evidence>
<dbReference type="AlphaFoldDB" id="A0A2P7AQL6"/>
<organism evidence="2 3">
    <name type="scientific">Phyllobacterium sophorae</name>
    <dbReference type="NCBI Taxonomy" id="1520277"/>
    <lineage>
        <taxon>Bacteria</taxon>
        <taxon>Pseudomonadati</taxon>
        <taxon>Pseudomonadota</taxon>
        <taxon>Alphaproteobacteria</taxon>
        <taxon>Hyphomicrobiales</taxon>
        <taxon>Phyllobacteriaceae</taxon>
        <taxon>Phyllobacterium</taxon>
    </lineage>
</organism>
<accession>A0A2P7AQL6</accession>
<feature type="chain" id="PRO_5015181505" evidence="1">
    <location>
        <begin position="22"/>
        <end position="117"/>
    </location>
</feature>
<protein>
    <submittedName>
        <fullName evidence="2">Uncharacterized protein</fullName>
    </submittedName>
</protein>
<sequence>MRLMMPIVFFSALMLAGCQTGGDGTGAVPASAVPPSMVATATAANGGPMDVADLVNAPAGTGRSQMLARGYRIGMEQGQTIFWWNPKTTICATTVTAKGRYQTIGTAEARYCGQNSS</sequence>